<dbReference type="NCBIfam" id="TIGR00254">
    <property type="entry name" value="GGDEF"/>
    <property type="match status" value="1"/>
</dbReference>
<feature type="domain" description="PAC" evidence="2">
    <location>
        <begin position="526"/>
        <end position="578"/>
    </location>
</feature>
<dbReference type="PROSITE" id="PS50883">
    <property type="entry name" value="EAL"/>
    <property type="match status" value="1"/>
</dbReference>
<dbReference type="InterPro" id="IPR000014">
    <property type="entry name" value="PAS"/>
</dbReference>
<dbReference type="Pfam" id="PF00563">
    <property type="entry name" value="EAL"/>
    <property type="match status" value="1"/>
</dbReference>
<evidence type="ECO:0000313" key="5">
    <source>
        <dbReference type="EMBL" id="BBP00534.1"/>
    </source>
</evidence>
<dbReference type="CDD" id="cd01948">
    <property type="entry name" value="EAL"/>
    <property type="match status" value="1"/>
</dbReference>
<dbReference type="Pfam" id="PF13426">
    <property type="entry name" value="PAS_9"/>
    <property type="match status" value="2"/>
</dbReference>
<dbReference type="InterPro" id="IPR025991">
    <property type="entry name" value="Chemoreceptor_zinc-bind_dom"/>
</dbReference>
<dbReference type="PANTHER" id="PTHR44757">
    <property type="entry name" value="DIGUANYLATE CYCLASE DGCP"/>
    <property type="match status" value="1"/>
</dbReference>
<dbReference type="InterPro" id="IPR001633">
    <property type="entry name" value="EAL_dom"/>
</dbReference>
<dbReference type="Gene3D" id="3.30.70.270">
    <property type="match status" value="1"/>
</dbReference>
<feature type="domain" description="PAC" evidence="2">
    <location>
        <begin position="158"/>
        <end position="210"/>
    </location>
</feature>
<dbReference type="NCBIfam" id="TIGR00229">
    <property type="entry name" value="sensory_box"/>
    <property type="match status" value="4"/>
</dbReference>
<dbReference type="SMART" id="SM00267">
    <property type="entry name" value="GGDEF"/>
    <property type="match status" value="1"/>
</dbReference>
<dbReference type="PROSITE" id="PS50887">
    <property type="entry name" value="GGDEF"/>
    <property type="match status" value="1"/>
</dbReference>
<dbReference type="CDD" id="cd01949">
    <property type="entry name" value="GGDEF"/>
    <property type="match status" value="1"/>
</dbReference>
<feature type="domain" description="PAC" evidence="2">
    <location>
        <begin position="404"/>
        <end position="456"/>
    </location>
</feature>
<dbReference type="InterPro" id="IPR013656">
    <property type="entry name" value="PAS_4"/>
</dbReference>
<organism evidence="5 6">
    <name type="scientific">Sulfuriferula nivalis</name>
    <dbReference type="NCBI Taxonomy" id="2675298"/>
    <lineage>
        <taxon>Bacteria</taxon>
        <taxon>Pseudomonadati</taxon>
        <taxon>Pseudomonadota</taxon>
        <taxon>Betaproteobacteria</taxon>
        <taxon>Nitrosomonadales</taxon>
        <taxon>Sulfuricellaceae</taxon>
        <taxon>Sulfuriferula</taxon>
    </lineage>
</organism>
<dbReference type="InterPro" id="IPR035919">
    <property type="entry name" value="EAL_sf"/>
</dbReference>
<feature type="domain" description="PAC" evidence="2">
    <location>
        <begin position="284"/>
        <end position="334"/>
    </location>
</feature>
<dbReference type="AlphaFoldDB" id="A0A809RI66"/>
<dbReference type="InterPro" id="IPR035965">
    <property type="entry name" value="PAS-like_dom_sf"/>
</dbReference>
<gene>
    <name evidence="5" type="ORF">SFSGTM_12420</name>
</gene>
<evidence type="ECO:0000259" key="3">
    <source>
        <dbReference type="PROSITE" id="PS50883"/>
    </source>
</evidence>
<dbReference type="SMART" id="SM00086">
    <property type="entry name" value="PAC"/>
    <property type="match status" value="4"/>
</dbReference>
<accession>A0A809RI66</accession>
<dbReference type="KEGG" id="sniv:SFSGTM_12420"/>
<dbReference type="SUPFAM" id="SSF141868">
    <property type="entry name" value="EAL domain-like"/>
    <property type="match status" value="1"/>
</dbReference>
<sequence length="1138" mass="128369">MQQGLWLIAALLTLLSSGLIWWVLGRELSSLFTAIKTLAAVTDIRQSLQPLPINGDDEIGELIGEVNRLLIILAQREIAIAENRNLLLTIINTTQIRVFWKDRDLRYLGCNIVFAKDAGVDDPQSIVGIDDFQLVWADQAELYRADDRAVITTGIPKLFYEEPQTTSDGHITWLRTSKVPLRNADNQIIGILGMYEDITERKLAEQKIVESESRLRTIIENDPECVKIVDTYGLLRQMNPAGLAMIEADSLTQVMNKPILDIIAPEYHQLYSESHKQVLAGKAMELQYETIGLKGTRRWMESHAVPILDNGAPAYLAVTRDVTVRKQTDEKLRLSDLALKTVSQGIIISDIHQEIIWVNDAFTTITGYDRHEVVGRNCRFMQGVLTEPKTLCAIHQAIESATEFTGEILNYRKDGSVFWNELTVAPMCNEHSQVTHFVGIARDISERKQVEHKLQLAASVFSHAREGILITNPAGEIVDVNDMFTHITGYSREDVLGQNPRILSSGRQSKDFYISMWQDIYQDGHWYGEVWNRRKNGEVYAEMLTISAVYDADGNPAQFVGLFSDITTLKEHEHQLEHIAHYDALTDLPNRILLADRLHQGMVQAQRHGQKLVLVYLDLDGFKAVNDTYGHEVGDQLLIELAKRMKQVLREEDTLARLGGDEFVAILLNLSDVENCMPLLNRLLAVTADPLVIGDRALQVSASLGVTFYPQAEDADADQLLRQADHAMYQAKLAGKNRYHIFDAALDLNIRNHHESLERIRHALVNDEFVLYYQPKVNMRTGVVTGAEALIRWQHPELGLVPPADFLSIIEDHPLAVELGEWVIKAALSQMSDWHDVGLDITVSVNISARQLQQSDFVERLTALMLAYPQMTPGCIELEILETSALEDMLHVTQVIETCQKIGFKFALDDFGTGYSSLTYLKHLPANMLKIDQSFVRGMLDNPDDVAILDGVLGLAKAFRRQVIAEGVETIAHGAMLLQLGCDLAQGYAIARPMPAIDFHVWSTTWRPDIAWQDLHVLSRDDLPLLFAGVEHRAWIASVSAYLREESNVLPPMDHHQCFFGIWLDTKHPAKYELQPVFQHILVLHQQVHALARELLALYADNQQLVSLTRLDELYAQRDALLAALRDLLQGNLSAYDR</sequence>
<dbReference type="InterPro" id="IPR052155">
    <property type="entry name" value="Biofilm_reg_signaling"/>
</dbReference>
<feature type="domain" description="PAS" evidence="1">
    <location>
        <begin position="338"/>
        <end position="405"/>
    </location>
</feature>
<name>A0A809RI66_9PROT</name>
<feature type="domain" description="EAL" evidence="3">
    <location>
        <begin position="753"/>
        <end position="1007"/>
    </location>
</feature>
<dbReference type="PROSITE" id="PS50113">
    <property type="entry name" value="PAC"/>
    <property type="match status" value="4"/>
</dbReference>
<dbReference type="InterPro" id="IPR029787">
    <property type="entry name" value="Nucleotide_cyclase"/>
</dbReference>
<dbReference type="Pfam" id="PF08448">
    <property type="entry name" value="PAS_4"/>
    <property type="match status" value="2"/>
</dbReference>
<dbReference type="Gene3D" id="3.30.450.20">
    <property type="entry name" value="PAS domain"/>
    <property type="match status" value="4"/>
</dbReference>
<dbReference type="SMART" id="SM00091">
    <property type="entry name" value="PAS"/>
    <property type="match status" value="3"/>
</dbReference>
<dbReference type="InterPro" id="IPR043128">
    <property type="entry name" value="Rev_trsase/Diguanyl_cyclase"/>
</dbReference>
<dbReference type="SUPFAM" id="SSF55073">
    <property type="entry name" value="Nucleotide cyclase"/>
    <property type="match status" value="1"/>
</dbReference>
<dbReference type="Pfam" id="PF00990">
    <property type="entry name" value="GGDEF"/>
    <property type="match status" value="1"/>
</dbReference>
<dbReference type="RefSeq" id="WP_162084453.1">
    <property type="nucleotide sequence ID" value="NZ_AP021881.1"/>
</dbReference>
<dbReference type="SMART" id="SM00052">
    <property type="entry name" value="EAL"/>
    <property type="match status" value="1"/>
</dbReference>
<dbReference type="PROSITE" id="PS50112">
    <property type="entry name" value="PAS"/>
    <property type="match status" value="2"/>
</dbReference>
<feature type="domain" description="PAS" evidence="1">
    <location>
        <begin position="453"/>
        <end position="499"/>
    </location>
</feature>
<dbReference type="FunFam" id="3.30.70.270:FF:000001">
    <property type="entry name" value="Diguanylate cyclase domain protein"/>
    <property type="match status" value="1"/>
</dbReference>
<dbReference type="EMBL" id="AP021881">
    <property type="protein sequence ID" value="BBP00534.1"/>
    <property type="molecule type" value="Genomic_DNA"/>
</dbReference>
<feature type="domain" description="GGDEF" evidence="4">
    <location>
        <begin position="610"/>
        <end position="744"/>
    </location>
</feature>
<dbReference type="InterPro" id="IPR000160">
    <property type="entry name" value="GGDEF_dom"/>
</dbReference>
<evidence type="ECO:0008006" key="7">
    <source>
        <dbReference type="Google" id="ProtNLM"/>
    </source>
</evidence>
<evidence type="ECO:0000259" key="2">
    <source>
        <dbReference type="PROSITE" id="PS50113"/>
    </source>
</evidence>
<dbReference type="InterPro" id="IPR000700">
    <property type="entry name" value="PAS-assoc_C"/>
</dbReference>
<evidence type="ECO:0000259" key="1">
    <source>
        <dbReference type="PROSITE" id="PS50112"/>
    </source>
</evidence>
<reference evidence="6" key="1">
    <citation type="submission" date="2019-11" db="EMBL/GenBank/DDBJ databases">
        <title>Isolation and characterization of a novel species in the genus Sulfuriferula.</title>
        <authorList>
            <person name="Mochizuki J."/>
            <person name="Kojima H."/>
            <person name="Fukui M."/>
        </authorList>
    </citation>
    <scope>NUCLEOTIDE SEQUENCE [LARGE SCALE GENOMIC DNA]</scope>
    <source>
        <strain evidence="6">SGTM</strain>
    </source>
</reference>
<dbReference type="GO" id="GO:0003824">
    <property type="term" value="F:catalytic activity"/>
    <property type="evidence" value="ECO:0007669"/>
    <property type="project" value="UniProtKB-ARBA"/>
</dbReference>
<dbReference type="Gene3D" id="3.20.20.450">
    <property type="entry name" value="EAL domain"/>
    <property type="match status" value="1"/>
</dbReference>
<dbReference type="Gene3D" id="1.20.120.30">
    <property type="entry name" value="Aspartate receptor, ligand-binding domain"/>
    <property type="match status" value="1"/>
</dbReference>
<proteinExistence type="predicted"/>
<keyword evidence="6" id="KW-1185">Reference proteome</keyword>
<dbReference type="CDD" id="cd00130">
    <property type="entry name" value="PAS"/>
    <property type="match status" value="2"/>
</dbReference>
<dbReference type="InterPro" id="IPR001610">
    <property type="entry name" value="PAC"/>
</dbReference>
<dbReference type="Pfam" id="PF13682">
    <property type="entry name" value="CZB"/>
    <property type="match status" value="1"/>
</dbReference>
<dbReference type="Proteomes" id="UP000463939">
    <property type="component" value="Chromosome"/>
</dbReference>
<dbReference type="SUPFAM" id="SSF55785">
    <property type="entry name" value="PYP-like sensor domain (PAS domain)"/>
    <property type="match status" value="4"/>
</dbReference>
<evidence type="ECO:0000259" key="4">
    <source>
        <dbReference type="PROSITE" id="PS50887"/>
    </source>
</evidence>
<protein>
    <recommendedName>
        <fullName evidence="7">Diguanylate cyclase/phosphodiesterase</fullName>
    </recommendedName>
</protein>
<evidence type="ECO:0000313" key="6">
    <source>
        <dbReference type="Proteomes" id="UP000463939"/>
    </source>
</evidence>
<dbReference type="PANTHER" id="PTHR44757:SF2">
    <property type="entry name" value="BIOFILM ARCHITECTURE MAINTENANCE PROTEIN MBAA"/>
    <property type="match status" value="1"/>
</dbReference>